<dbReference type="InterPro" id="IPR020751">
    <property type="entry name" value="aa-tRNA-synth_I_codon-bd_sub2"/>
</dbReference>
<dbReference type="InterPro" id="IPR000924">
    <property type="entry name" value="Glu/Gln-tRNA-synth"/>
</dbReference>
<dbReference type="GO" id="GO:0016874">
    <property type="term" value="F:ligase activity"/>
    <property type="evidence" value="ECO:0007669"/>
    <property type="project" value="UniProtKB-KW"/>
</dbReference>
<dbReference type="PROSITE" id="PS00178">
    <property type="entry name" value="AA_TRNA_LIGASE_I"/>
    <property type="match status" value="1"/>
</dbReference>
<keyword evidence="5 8" id="KW-0067">ATP-binding</keyword>
<dbReference type="PANTHER" id="PTHR43311">
    <property type="entry name" value="GLUTAMATE--TRNA LIGASE"/>
    <property type="match status" value="1"/>
</dbReference>
<comment type="similarity">
    <text evidence="1 8">Belongs to the class-I aminoacyl-tRNA synthetase family. Glutamate--tRNA ligase type 1 subfamily.</text>
</comment>
<dbReference type="InterPro" id="IPR045462">
    <property type="entry name" value="aa-tRNA-synth_I_cd-bd"/>
</dbReference>
<keyword evidence="4 8" id="KW-0547">Nucleotide-binding</keyword>
<dbReference type="Gene3D" id="3.40.50.620">
    <property type="entry name" value="HUPs"/>
    <property type="match status" value="1"/>
</dbReference>
<keyword evidence="8" id="KW-0862">Zinc</keyword>
<evidence type="ECO:0000256" key="6">
    <source>
        <dbReference type="ARBA" id="ARBA00022917"/>
    </source>
</evidence>
<feature type="binding site" evidence="8">
    <location>
        <position position="235"/>
    </location>
    <ligand>
        <name>ATP</name>
        <dbReference type="ChEBI" id="CHEBI:30616"/>
    </ligand>
</feature>
<feature type="binding site" evidence="8">
    <location>
        <position position="100"/>
    </location>
    <ligand>
        <name>Zn(2+)</name>
        <dbReference type="ChEBI" id="CHEBI:29105"/>
    </ligand>
</feature>
<dbReference type="SUPFAM" id="SSF48163">
    <property type="entry name" value="An anticodon-binding domain of class I aminoacyl-tRNA synthetases"/>
    <property type="match status" value="1"/>
</dbReference>
<dbReference type="Gene3D" id="1.10.10.350">
    <property type="match status" value="1"/>
</dbReference>
<evidence type="ECO:0000256" key="1">
    <source>
        <dbReference type="ARBA" id="ARBA00007894"/>
    </source>
</evidence>
<evidence type="ECO:0000313" key="12">
    <source>
        <dbReference type="Proteomes" id="UP000612282"/>
    </source>
</evidence>
<keyword evidence="6 8" id="KW-0648">Protein biosynthesis</keyword>
<evidence type="ECO:0000259" key="10">
    <source>
        <dbReference type="Pfam" id="PF19269"/>
    </source>
</evidence>
<evidence type="ECO:0000256" key="3">
    <source>
        <dbReference type="ARBA" id="ARBA00022598"/>
    </source>
</evidence>
<dbReference type="HAMAP" id="MF_00022">
    <property type="entry name" value="Glu_tRNA_synth_type1"/>
    <property type="match status" value="1"/>
</dbReference>
<feature type="binding site" evidence="8">
    <location>
        <position position="122"/>
    </location>
    <ligand>
        <name>Zn(2+)</name>
        <dbReference type="ChEBI" id="CHEBI:29105"/>
    </ligand>
</feature>
<dbReference type="NCBIfam" id="TIGR00464">
    <property type="entry name" value="gltX_bact"/>
    <property type="match status" value="1"/>
</dbReference>
<dbReference type="Pfam" id="PF19269">
    <property type="entry name" value="Anticodon_2"/>
    <property type="match status" value="1"/>
</dbReference>
<feature type="short sequence motif" description="'KMSKS' region" evidence="8">
    <location>
        <begin position="232"/>
        <end position="236"/>
    </location>
</feature>
<protein>
    <recommendedName>
        <fullName evidence="8">Glutamate--tRNA ligase</fullName>
        <ecNumber evidence="8">6.1.1.17</ecNumber>
    </recommendedName>
    <alternativeName>
        <fullName evidence="8">Glutamyl-tRNA synthetase</fullName>
        <shortName evidence="8">GluRS</shortName>
    </alternativeName>
</protein>
<comment type="cofactor">
    <cofactor evidence="8">
        <name>Zn(2+)</name>
        <dbReference type="ChEBI" id="CHEBI:29105"/>
    </cofactor>
    <text evidence="8">Binds 1 zinc ion per subunit.</text>
</comment>
<dbReference type="InterPro" id="IPR008925">
    <property type="entry name" value="aa_tRNA-synth_I_cd-bd_sf"/>
</dbReference>
<keyword evidence="2 8" id="KW-0963">Cytoplasm</keyword>
<dbReference type="InterPro" id="IPR020752">
    <property type="entry name" value="Glu-tRNA-synth_I_codon-bd_sub1"/>
</dbReference>
<evidence type="ECO:0000256" key="8">
    <source>
        <dbReference type="HAMAP-Rule" id="MF_00022"/>
    </source>
</evidence>
<feature type="domain" description="Aminoacyl-tRNA synthetase class I anticodon-binding" evidence="10">
    <location>
        <begin position="316"/>
        <end position="464"/>
    </location>
</feature>
<dbReference type="InterPro" id="IPR020058">
    <property type="entry name" value="Glu/Gln-tRNA-synth_Ib_cat-dom"/>
</dbReference>
<feature type="binding site" evidence="8">
    <location>
        <position position="124"/>
    </location>
    <ligand>
        <name>Zn(2+)</name>
        <dbReference type="ChEBI" id="CHEBI:29105"/>
    </ligand>
</feature>
<comment type="catalytic activity">
    <reaction evidence="8">
        <text>tRNA(Glu) + L-glutamate + ATP = L-glutamyl-tRNA(Glu) + AMP + diphosphate</text>
        <dbReference type="Rhea" id="RHEA:23540"/>
        <dbReference type="Rhea" id="RHEA-COMP:9663"/>
        <dbReference type="Rhea" id="RHEA-COMP:9680"/>
        <dbReference type="ChEBI" id="CHEBI:29985"/>
        <dbReference type="ChEBI" id="CHEBI:30616"/>
        <dbReference type="ChEBI" id="CHEBI:33019"/>
        <dbReference type="ChEBI" id="CHEBI:78442"/>
        <dbReference type="ChEBI" id="CHEBI:78520"/>
        <dbReference type="ChEBI" id="CHEBI:456215"/>
        <dbReference type="EC" id="6.1.1.17"/>
    </reaction>
</comment>
<keyword evidence="7 8" id="KW-0030">Aminoacyl-tRNA synthetase</keyword>
<dbReference type="Pfam" id="PF00749">
    <property type="entry name" value="tRNA-synt_1c"/>
    <property type="match status" value="1"/>
</dbReference>
<feature type="short sequence motif" description="'HIGH' region" evidence="8">
    <location>
        <begin position="9"/>
        <end position="19"/>
    </location>
</feature>
<name>A0ABQ3X3J2_9ACTN</name>
<comment type="subunit">
    <text evidence="8">Monomer.</text>
</comment>
<dbReference type="SUPFAM" id="SSF52374">
    <property type="entry name" value="Nucleotidylyl transferase"/>
    <property type="match status" value="1"/>
</dbReference>
<dbReference type="Gene3D" id="1.10.8.70">
    <property type="entry name" value="Glutamate-tRNA synthetase, class I, anticodon-binding domain 1"/>
    <property type="match status" value="1"/>
</dbReference>
<dbReference type="InterPro" id="IPR049940">
    <property type="entry name" value="GluQ/Sye"/>
</dbReference>
<evidence type="ECO:0000313" key="11">
    <source>
        <dbReference type="EMBL" id="GID53098.1"/>
    </source>
</evidence>
<evidence type="ECO:0000256" key="4">
    <source>
        <dbReference type="ARBA" id="ARBA00022741"/>
    </source>
</evidence>
<dbReference type="EMBL" id="BOMG01000026">
    <property type="protein sequence ID" value="GID53098.1"/>
    <property type="molecule type" value="Genomic_DNA"/>
</dbReference>
<evidence type="ECO:0000256" key="2">
    <source>
        <dbReference type="ARBA" id="ARBA00022490"/>
    </source>
</evidence>
<reference evidence="11 12" key="1">
    <citation type="submission" date="2021-01" db="EMBL/GenBank/DDBJ databases">
        <title>Whole genome shotgun sequence of Actinoplanes couchii NBRC 106145.</title>
        <authorList>
            <person name="Komaki H."/>
            <person name="Tamura T."/>
        </authorList>
    </citation>
    <scope>NUCLEOTIDE SEQUENCE [LARGE SCALE GENOMIC DNA]</scope>
    <source>
        <strain evidence="11 12">NBRC 106145</strain>
    </source>
</reference>
<dbReference type="InterPro" id="IPR004527">
    <property type="entry name" value="Glu-tRNA-ligase_bac/mito"/>
</dbReference>
<keyword evidence="8" id="KW-0479">Metal-binding</keyword>
<feature type="domain" description="Glutamyl/glutaminyl-tRNA synthetase class Ib catalytic" evidence="9">
    <location>
        <begin position="3"/>
        <end position="300"/>
    </location>
</feature>
<dbReference type="InterPro" id="IPR014729">
    <property type="entry name" value="Rossmann-like_a/b/a_fold"/>
</dbReference>
<gene>
    <name evidence="8 11" type="primary">gltX</name>
    <name evidence="11" type="ORF">Aco03nite_015020</name>
</gene>
<organism evidence="11 12">
    <name type="scientific">Actinoplanes couchii</name>
    <dbReference type="NCBI Taxonomy" id="403638"/>
    <lineage>
        <taxon>Bacteria</taxon>
        <taxon>Bacillati</taxon>
        <taxon>Actinomycetota</taxon>
        <taxon>Actinomycetes</taxon>
        <taxon>Micromonosporales</taxon>
        <taxon>Micromonosporaceae</taxon>
        <taxon>Actinoplanes</taxon>
    </lineage>
</organism>
<accession>A0ABQ3X3J2</accession>
<comment type="function">
    <text evidence="8">Catalyzes the attachment of glutamate to tRNA(Glu) in a two-step reaction: glutamate is first activated by ATP to form Glu-AMP and then transferred to the acceptor end of tRNA(Glu).</text>
</comment>
<evidence type="ECO:0000256" key="5">
    <source>
        <dbReference type="ARBA" id="ARBA00022840"/>
    </source>
</evidence>
<sequence>MTVRVRFAPSPTGMFHVGGARTALQNWIYAQQHGGVFVLRIEDTDAARNKPEWTEGILAALDWIGIERGTYEGPYYQSSYAPDHTAAATRLYGEGKAYYCDCTRDDVVARAGNKHSGYDGFCRDRGLEAGEGRALRFRTPDEGETVVVDLVRGKPTFENKLIEDFVIARSDGSAVFLLANVVDDMSMGINHVFRAEEHLPNTPKQQLLWEALGHTPPVWGHVPVIVNEKRQKLSKRRDKVALESYRDEGYLAAAMRNYLMLLGWAPSGDREIVPWSVIEEEFKLDEVNHAPAFFDVKKLRAFNGEYIRALSVSEFTQVCAPWLTGTETIPAPPWAPAKFDAEIFATIAPLAQTRIAVLAEIVENVDFLFLDEPVQEEASWAKAMKEGAADILDGAAAAFAALPDWTADSLKAALEAVGEARGLKLGKTQAPVRVAVTGRTIGLPLFESVELLGRDRTLARISAARARL</sequence>
<comment type="subcellular location">
    <subcellularLocation>
        <location evidence="8">Cytoplasm</location>
    </subcellularLocation>
</comment>
<dbReference type="RefSeq" id="WP_203794017.1">
    <property type="nucleotide sequence ID" value="NZ_BAAAQE010000076.1"/>
</dbReference>
<evidence type="ECO:0000259" key="9">
    <source>
        <dbReference type="Pfam" id="PF00749"/>
    </source>
</evidence>
<keyword evidence="3 8" id="KW-0436">Ligase</keyword>
<dbReference type="EC" id="6.1.1.17" evidence="8"/>
<dbReference type="CDD" id="cd00808">
    <property type="entry name" value="GluRS_core"/>
    <property type="match status" value="1"/>
</dbReference>
<evidence type="ECO:0000256" key="7">
    <source>
        <dbReference type="ARBA" id="ARBA00023146"/>
    </source>
</evidence>
<proteinExistence type="inferred from homology"/>
<comment type="caution">
    <text evidence="11">The sequence shown here is derived from an EMBL/GenBank/DDBJ whole genome shotgun (WGS) entry which is preliminary data.</text>
</comment>
<keyword evidence="12" id="KW-1185">Reference proteome</keyword>
<dbReference type="PANTHER" id="PTHR43311:SF2">
    <property type="entry name" value="GLUTAMATE--TRNA LIGASE, MITOCHONDRIAL-RELATED"/>
    <property type="match status" value="1"/>
</dbReference>
<dbReference type="PRINTS" id="PR00987">
    <property type="entry name" value="TRNASYNTHGLU"/>
</dbReference>
<dbReference type="Proteomes" id="UP000612282">
    <property type="component" value="Unassembled WGS sequence"/>
</dbReference>
<dbReference type="InterPro" id="IPR033910">
    <property type="entry name" value="GluRS_core"/>
</dbReference>
<dbReference type="InterPro" id="IPR001412">
    <property type="entry name" value="aa-tRNA-synth_I_CS"/>
</dbReference>
<feature type="binding site" evidence="8">
    <location>
        <position position="102"/>
    </location>
    <ligand>
        <name>Zn(2+)</name>
        <dbReference type="ChEBI" id="CHEBI:29105"/>
    </ligand>
</feature>